<evidence type="ECO:0000313" key="7">
    <source>
        <dbReference type="EMBL" id="QMW22532.1"/>
    </source>
</evidence>
<comment type="similarity">
    <text evidence="4">Belongs to the protein N5-glutamine methyltransferase family. PrmC subfamily.</text>
</comment>
<dbReference type="InterPro" id="IPR050320">
    <property type="entry name" value="N5-glutamine_MTase"/>
</dbReference>
<dbReference type="NCBIfam" id="TIGR03534">
    <property type="entry name" value="RF_mod_PrmC"/>
    <property type="match status" value="1"/>
</dbReference>
<sequence>MNRGTAALLRAAAARFTSETPLLDAELLLAHALGIDRLQLLTAEVVPDAAQRAAFEALAARRAAHEPVAYICGRRGFWTLDLAVTPAVLIPRPDSETLIEAAIHACAVPPARILDLGTGSGALLLAALSVWPNATGLGVDASEAALAVARANATHNGLEARARFIISDWGFGLRERFDLILCNPPYVETGAVLPPEVAAFEPASALFAGRDGLDAYARIIPDLPRLLAPDGVAVLELGAGQATAVIAMAPGLSAALRHDLGGHARALVLRPLGKGANSG</sequence>
<dbReference type="GO" id="GO:0003676">
    <property type="term" value="F:nucleic acid binding"/>
    <property type="evidence" value="ECO:0007669"/>
    <property type="project" value="InterPro"/>
</dbReference>
<feature type="binding site" evidence="4">
    <location>
        <begin position="183"/>
        <end position="186"/>
    </location>
    <ligand>
        <name>substrate</name>
    </ligand>
</feature>
<dbReference type="SUPFAM" id="SSF53335">
    <property type="entry name" value="S-adenosyl-L-methionine-dependent methyltransferases"/>
    <property type="match status" value="1"/>
</dbReference>
<evidence type="ECO:0000256" key="1">
    <source>
        <dbReference type="ARBA" id="ARBA00022603"/>
    </source>
</evidence>
<dbReference type="Proteomes" id="UP000515292">
    <property type="component" value="Chromosome"/>
</dbReference>
<dbReference type="PANTHER" id="PTHR18895:SF74">
    <property type="entry name" value="MTRF1L RELEASE FACTOR GLUTAMINE METHYLTRANSFERASE"/>
    <property type="match status" value="1"/>
</dbReference>
<evidence type="ECO:0000256" key="3">
    <source>
        <dbReference type="ARBA" id="ARBA00022691"/>
    </source>
</evidence>
<feature type="binding site" evidence="4">
    <location>
        <position position="140"/>
    </location>
    <ligand>
        <name>S-adenosyl-L-methionine</name>
        <dbReference type="ChEBI" id="CHEBI:59789"/>
    </ligand>
</feature>
<keyword evidence="8" id="KW-1185">Reference proteome</keyword>
<evidence type="ECO:0000313" key="8">
    <source>
        <dbReference type="Proteomes" id="UP000515292"/>
    </source>
</evidence>
<reference evidence="7 8" key="1">
    <citation type="submission" date="2020-07" db="EMBL/GenBank/DDBJ databases">
        <title>Complete genome sequence for Sandaracinobacter sp. M6.</title>
        <authorList>
            <person name="Tang Y."/>
            <person name="Liu Q."/>
            <person name="Guo Z."/>
            <person name="Lei P."/>
            <person name="Huang B."/>
        </authorList>
    </citation>
    <scope>NUCLEOTIDE SEQUENCE [LARGE SCALE GENOMIC DNA]</scope>
    <source>
        <strain evidence="7 8">M6</strain>
    </source>
</reference>
<dbReference type="PROSITE" id="PS00092">
    <property type="entry name" value="N6_MTASE"/>
    <property type="match status" value="1"/>
</dbReference>
<comment type="catalytic activity">
    <reaction evidence="4">
        <text>L-glutaminyl-[peptide chain release factor] + S-adenosyl-L-methionine = N(5)-methyl-L-glutaminyl-[peptide chain release factor] + S-adenosyl-L-homocysteine + H(+)</text>
        <dbReference type="Rhea" id="RHEA:42896"/>
        <dbReference type="Rhea" id="RHEA-COMP:10271"/>
        <dbReference type="Rhea" id="RHEA-COMP:10272"/>
        <dbReference type="ChEBI" id="CHEBI:15378"/>
        <dbReference type="ChEBI" id="CHEBI:30011"/>
        <dbReference type="ChEBI" id="CHEBI:57856"/>
        <dbReference type="ChEBI" id="CHEBI:59789"/>
        <dbReference type="ChEBI" id="CHEBI:61891"/>
        <dbReference type="EC" id="2.1.1.297"/>
    </reaction>
</comment>
<dbReference type="InterPro" id="IPR025714">
    <property type="entry name" value="Methyltranfer_dom"/>
</dbReference>
<dbReference type="InterPro" id="IPR040758">
    <property type="entry name" value="PrmC_N"/>
</dbReference>
<proteinExistence type="inferred from homology"/>
<dbReference type="InterPro" id="IPR019874">
    <property type="entry name" value="RF_methyltr_PrmC"/>
</dbReference>
<feature type="domain" description="Methyltransferase" evidence="5">
    <location>
        <begin position="112"/>
        <end position="196"/>
    </location>
</feature>
<keyword evidence="2 4" id="KW-0808">Transferase</keyword>
<dbReference type="Gene3D" id="3.40.50.150">
    <property type="entry name" value="Vaccinia Virus protein VP39"/>
    <property type="match status" value="1"/>
</dbReference>
<feature type="domain" description="Release factor glutamine methyltransferase N-terminal" evidence="6">
    <location>
        <begin position="8"/>
        <end position="73"/>
    </location>
</feature>
<evidence type="ECO:0000259" key="6">
    <source>
        <dbReference type="Pfam" id="PF17827"/>
    </source>
</evidence>
<dbReference type="HAMAP" id="MF_02126">
    <property type="entry name" value="RF_methyltr_PrmC"/>
    <property type="match status" value="1"/>
</dbReference>
<name>A0A7G5IGP0_9SPHN</name>
<feature type="binding site" evidence="4">
    <location>
        <position position="183"/>
    </location>
    <ligand>
        <name>S-adenosyl-L-methionine</name>
        <dbReference type="ChEBI" id="CHEBI:59789"/>
    </ligand>
</feature>
<feature type="binding site" evidence="4">
    <location>
        <begin position="117"/>
        <end position="121"/>
    </location>
    <ligand>
        <name>S-adenosyl-L-methionine</name>
        <dbReference type="ChEBI" id="CHEBI:59789"/>
    </ligand>
</feature>
<organism evidence="7 8">
    <name type="scientific">Sandaracinobacteroides saxicola</name>
    <dbReference type="NCBI Taxonomy" id="2759707"/>
    <lineage>
        <taxon>Bacteria</taxon>
        <taxon>Pseudomonadati</taxon>
        <taxon>Pseudomonadota</taxon>
        <taxon>Alphaproteobacteria</taxon>
        <taxon>Sphingomonadales</taxon>
        <taxon>Sphingosinicellaceae</taxon>
        <taxon>Sandaracinobacteroides</taxon>
    </lineage>
</organism>
<dbReference type="KEGG" id="sand:H3309_14575"/>
<dbReference type="GO" id="GO:0032259">
    <property type="term" value="P:methylation"/>
    <property type="evidence" value="ECO:0007669"/>
    <property type="project" value="UniProtKB-KW"/>
</dbReference>
<dbReference type="GO" id="GO:0102559">
    <property type="term" value="F:peptide chain release factor N(5)-glutamine methyltransferase activity"/>
    <property type="evidence" value="ECO:0007669"/>
    <property type="project" value="UniProtKB-EC"/>
</dbReference>
<dbReference type="CDD" id="cd02440">
    <property type="entry name" value="AdoMet_MTases"/>
    <property type="match status" value="1"/>
</dbReference>
<dbReference type="PANTHER" id="PTHR18895">
    <property type="entry name" value="HEMK METHYLTRANSFERASE"/>
    <property type="match status" value="1"/>
</dbReference>
<evidence type="ECO:0000259" key="5">
    <source>
        <dbReference type="Pfam" id="PF13847"/>
    </source>
</evidence>
<dbReference type="RefSeq" id="WP_182295517.1">
    <property type="nucleotide sequence ID" value="NZ_CP059851.1"/>
</dbReference>
<dbReference type="AlphaFoldDB" id="A0A7G5IGP0"/>
<dbReference type="Gene3D" id="1.10.8.10">
    <property type="entry name" value="DNA helicase RuvA subunit, C-terminal domain"/>
    <property type="match status" value="1"/>
</dbReference>
<evidence type="ECO:0000256" key="4">
    <source>
        <dbReference type="HAMAP-Rule" id="MF_02126"/>
    </source>
</evidence>
<dbReference type="Pfam" id="PF17827">
    <property type="entry name" value="PrmC_N"/>
    <property type="match status" value="1"/>
</dbReference>
<dbReference type="InterPro" id="IPR002052">
    <property type="entry name" value="DNA_methylase_N6_adenine_CS"/>
</dbReference>
<accession>A0A7G5IGP0</accession>
<comment type="function">
    <text evidence="4">Methylates the class 1 translation termination release factors RF1/PrfA and RF2/PrfB on the glutamine residue of the universally conserved GGQ motif.</text>
</comment>
<dbReference type="InterPro" id="IPR004556">
    <property type="entry name" value="HemK-like"/>
</dbReference>
<keyword evidence="1 4" id="KW-0489">Methyltransferase</keyword>
<feature type="binding site" evidence="4">
    <location>
        <position position="169"/>
    </location>
    <ligand>
        <name>S-adenosyl-L-methionine</name>
        <dbReference type="ChEBI" id="CHEBI:59789"/>
    </ligand>
</feature>
<protein>
    <recommendedName>
        <fullName evidence="4">Release factor glutamine methyltransferase</fullName>
        <shortName evidence="4">RF MTase</shortName>
        <ecNumber evidence="4">2.1.1.297</ecNumber>
    </recommendedName>
    <alternativeName>
        <fullName evidence="4">N5-glutamine methyltransferase PrmC</fullName>
    </alternativeName>
    <alternativeName>
        <fullName evidence="4">Protein-(glutamine-N5) MTase PrmC</fullName>
    </alternativeName>
    <alternativeName>
        <fullName evidence="4">Protein-glutamine N-methyltransferase PrmC</fullName>
    </alternativeName>
</protein>
<dbReference type="EC" id="2.1.1.297" evidence="4"/>
<evidence type="ECO:0000256" key="2">
    <source>
        <dbReference type="ARBA" id="ARBA00022679"/>
    </source>
</evidence>
<dbReference type="InterPro" id="IPR029063">
    <property type="entry name" value="SAM-dependent_MTases_sf"/>
</dbReference>
<keyword evidence="3 4" id="KW-0949">S-adenosyl-L-methionine</keyword>
<dbReference type="NCBIfam" id="TIGR00536">
    <property type="entry name" value="hemK_fam"/>
    <property type="match status" value="1"/>
</dbReference>
<dbReference type="EMBL" id="CP059851">
    <property type="protein sequence ID" value="QMW22532.1"/>
    <property type="molecule type" value="Genomic_DNA"/>
</dbReference>
<dbReference type="Pfam" id="PF13847">
    <property type="entry name" value="Methyltransf_31"/>
    <property type="match status" value="1"/>
</dbReference>
<gene>
    <name evidence="4 7" type="primary">prmC</name>
    <name evidence="7" type="ORF">H3309_14575</name>
</gene>